<protein>
    <submittedName>
        <fullName evidence="1">BTB domain-containing protein</fullName>
    </submittedName>
</protein>
<reference evidence="1 2" key="1">
    <citation type="journal article" date="2024" name="J Genomics">
        <title>Draft genome sequencing and assembly of Favolaschia claudopus CIRM-BRFM 2984 isolated from oak limbs.</title>
        <authorList>
            <person name="Navarro D."/>
            <person name="Drula E."/>
            <person name="Chaduli D."/>
            <person name="Cazenave R."/>
            <person name="Ahrendt S."/>
            <person name="Wang J."/>
            <person name="Lipzen A."/>
            <person name="Daum C."/>
            <person name="Barry K."/>
            <person name="Grigoriev I.V."/>
            <person name="Favel A."/>
            <person name="Rosso M.N."/>
            <person name="Martin F."/>
        </authorList>
    </citation>
    <scope>NUCLEOTIDE SEQUENCE [LARGE SCALE GENOMIC DNA]</scope>
    <source>
        <strain evidence="1 2">CIRM-BRFM 2984</strain>
    </source>
</reference>
<sequence length="321" mass="36053">MDVDSGSSSSATLAATQGLTRAEGLYFEDCGLIIQAENTLFRISREYLASQSPVFRDMLSLPPPQTADMMDGCPFVQLPDKAEDVTVFLKALMFSDFFEPHPAPTTFAILTGVLRMSHKYDINHLRKRALVHISANFPITLEQFSVREKSGWYMELTANDLAMLSVLARELSFEWILPSAFYDMCAFGSKSTILRGPNSIEDKIQLMSACRSFDRMAVTDMLDFLWPDQDPVDGCISFKHCSKAKIQCRRMAETWRRTAQVGPLGIWEPSDFDGLHVCDACLANSKAQYQTAQQAFWGTLPETFGLPNWIEVARLEAEALK</sequence>
<proteinExistence type="predicted"/>
<organism evidence="1 2">
    <name type="scientific">Favolaschia claudopus</name>
    <dbReference type="NCBI Taxonomy" id="2862362"/>
    <lineage>
        <taxon>Eukaryota</taxon>
        <taxon>Fungi</taxon>
        <taxon>Dikarya</taxon>
        <taxon>Basidiomycota</taxon>
        <taxon>Agaricomycotina</taxon>
        <taxon>Agaricomycetes</taxon>
        <taxon>Agaricomycetidae</taxon>
        <taxon>Agaricales</taxon>
        <taxon>Marasmiineae</taxon>
        <taxon>Mycenaceae</taxon>
        <taxon>Favolaschia</taxon>
    </lineage>
</organism>
<dbReference type="Gene3D" id="3.30.710.10">
    <property type="entry name" value="Potassium Channel Kv1.1, Chain A"/>
    <property type="match status" value="1"/>
</dbReference>
<dbReference type="Proteomes" id="UP001362999">
    <property type="component" value="Unassembled WGS sequence"/>
</dbReference>
<dbReference type="AlphaFoldDB" id="A0AAW0EI81"/>
<dbReference type="InterPro" id="IPR011333">
    <property type="entry name" value="SKP1/BTB/POZ_sf"/>
</dbReference>
<comment type="caution">
    <text evidence="1">The sequence shown here is derived from an EMBL/GenBank/DDBJ whole genome shotgun (WGS) entry which is preliminary data.</text>
</comment>
<keyword evidence="2" id="KW-1185">Reference proteome</keyword>
<name>A0AAW0EI81_9AGAR</name>
<accession>A0AAW0EI81</accession>
<dbReference type="EMBL" id="JAWWNJ010000001">
    <property type="protein sequence ID" value="KAK7064946.1"/>
    <property type="molecule type" value="Genomic_DNA"/>
</dbReference>
<evidence type="ECO:0000313" key="1">
    <source>
        <dbReference type="EMBL" id="KAK7064946.1"/>
    </source>
</evidence>
<dbReference type="SUPFAM" id="SSF54695">
    <property type="entry name" value="POZ domain"/>
    <property type="match status" value="1"/>
</dbReference>
<gene>
    <name evidence="1" type="ORF">R3P38DRAFT_61949</name>
</gene>
<evidence type="ECO:0000313" key="2">
    <source>
        <dbReference type="Proteomes" id="UP001362999"/>
    </source>
</evidence>